<comment type="caution">
    <text evidence="1">The sequence shown here is derived from an EMBL/GenBank/DDBJ whole genome shotgun (WGS) entry which is preliminary data.</text>
</comment>
<gene>
    <name evidence="1" type="ORF">OPT61_g1891</name>
</gene>
<name>A0ACC2INI4_9PLEO</name>
<keyword evidence="2" id="KW-1185">Reference proteome</keyword>
<dbReference type="Proteomes" id="UP001153331">
    <property type="component" value="Unassembled WGS sequence"/>
</dbReference>
<dbReference type="EMBL" id="JAPHNI010000080">
    <property type="protein sequence ID" value="KAJ8116760.1"/>
    <property type="molecule type" value="Genomic_DNA"/>
</dbReference>
<reference evidence="1" key="1">
    <citation type="submission" date="2022-11" db="EMBL/GenBank/DDBJ databases">
        <title>Genome Sequence of Boeremia exigua.</title>
        <authorList>
            <person name="Buettner E."/>
        </authorList>
    </citation>
    <scope>NUCLEOTIDE SEQUENCE</scope>
    <source>
        <strain evidence="1">CU02</strain>
    </source>
</reference>
<accession>A0ACC2INI4</accession>
<evidence type="ECO:0000313" key="2">
    <source>
        <dbReference type="Proteomes" id="UP001153331"/>
    </source>
</evidence>
<protein>
    <submittedName>
        <fullName evidence="1">Uncharacterized protein</fullName>
    </submittedName>
</protein>
<evidence type="ECO:0000313" key="1">
    <source>
        <dbReference type="EMBL" id="KAJ8116760.1"/>
    </source>
</evidence>
<sequence length="367" mass="41211">MSSGKTVTLNTGHKIPQLGYGTWQAAPGEVGNGVYEALKIGYRHLDLAKMYVPTPHALPNAHSRVPPRWRERSHGNCQPQVILQWSYENQKEVAQGIKRAFKDIPSLKREDIFITSKLWNSQHNPEHVEAALDDTLAELELDYLDLYLIHWPVNFGPGKDPHSDLFPASADPNEVNIDNSVPNSETWKAVNKLPKSKARSVGVSNFTYENLKALVEQTGLVPAVNQIERHPILPSKELIAYAKEKNIHITAYSAFGNNFFNIPLLITRPEVKAIAEKKGATPAQVILAWSQVGGHSVIPKSVTPSRIAENFKEIELDEEDVAAIQKFSDEHQGRRRYNVPYTANTPRWSINIFNEPEEQEAPNKVVL</sequence>
<proteinExistence type="predicted"/>
<organism evidence="1 2">
    <name type="scientific">Boeremia exigua</name>
    <dbReference type="NCBI Taxonomy" id="749465"/>
    <lineage>
        <taxon>Eukaryota</taxon>
        <taxon>Fungi</taxon>
        <taxon>Dikarya</taxon>
        <taxon>Ascomycota</taxon>
        <taxon>Pezizomycotina</taxon>
        <taxon>Dothideomycetes</taxon>
        <taxon>Pleosporomycetidae</taxon>
        <taxon>Pleosporales</taxon>
        <taxon>Pleosporineae</taxon>
        <taxon>Didymellaceae</taxon>
        <taxon>Boeremia</taxon>
    </lineage>
</organism>